<dbReference type="EMBL" id="GGFJ01012446">
    <property type="protein sequence ID" value="MBW61587.1"/>
    <property type="molecule type" value="Transcribed_RNA"/>
</dbReference>
<sequence length="104" mass="10941">MFALAVASAAHDAPNVAVAAAVAAGGDAAAVVVVDGSGCCDVGDDQWWKDHLHRNRSVSRSGSDHPNPPHGALRFVHLPAQDGWQAVESYPAWNSAFHCQSGWR</sequence>
<name>A0A2M4C8D5_9DIPT</name>
<evidence type="ECO:0000313" key="1">
    <source>
        <dbReference type="EMBL" id="MBW61587.1"/>
    </source>
</evidence>
<accession>A0A2M4C8D5</accession>
<reference evidence="1" key="1">
    <citation type="submission" date="2018-01" db="EMBL/GenBank/DDBJ databases">
        <title>An insight into the sialome of Amazonian anophelines.</title>
        <authorList>
            <person name="Ribeiro J.M."/>
            <person name="Scarpassa V."/>
            <person name="Calvo E."/>
        </authorList>
    </citation>
    <scope>NUCLEOTIDE SEQUENCE</scope>
    <source>
        <tissue evidence="1">Salivary glands</tissue>
    </source>
</reference>
<proteinExistence type="predicted"/>
<dbReference type="AlphaFoldDB" id="A0A2M4C8D5"/>
<protein>
    <submittedName>
        <fullName evidence="1">Putative secreted protein</fullName>
    </submittedName>
</protein>
<organism evidence="1">
    <name type="scientific">Anopheles marajoara</name>
    <dbReference type="NCBI Taxonomy" id="58244"/>
    <lineage>
        <taxon>Eukaryota</taxon>
        <taxon>Metazoa</taxon>
        <taxon>Ecdysozoa</taxon>
        <taxon>Arthropoda</taxon>
        <taxon>Hexapoda</taxon>
        <taxon>Insecta</taxon>
        <taxon>Pterygota</taxon>
        <taxon>Neoptera</taxon>
        <taxon>Endopterygota</taxon>
        <taxon>Diptera</taxon>
        <taxon>Nematocera</taxon>
        <taxon>Culicoidea</taxon>
        <taxon>Culicidae</taxon>
        <taxon>Anophelinae</taxon>
        <taxon>Anopheles</taxon>
    </lineage>
</organism>